<keyword evidence="1" id="KW-0472">Membrane</keyword>
<proteinExistence type="predicted"/>
<feature type="transmembrane region" description="Helical" evidence="1">
    <location>
        <begin position="80"/>
        <end position="97"/>
    </location>
</feature>
<evidence type="ECO:0000256" key="1">
    <source>
        <dbReference type="SAM" id="Phobius"/>
    </source>
</evidence>
<evidence type="ECO:0000313" key="3">
    <source>
        <dbReference type="Proteomes" id="UP000576792"/>
    </source>
</evidence>
<organism evidence="2 3">
    <name type="scientific">Brevibacterium marinum</name>
    <dbReference type="NCBI Taxonomy" id="418643"/>
    <lineage>
        <taxon>Bacteria</taxon>
        <taxon>Bacillati</taxon>
        <taxon>Actinomycetota</taxon>
        <taxon>Actinomycetes</taxon>
        <taxon>Micrococcales</taxon>
        <taxon>Brevibacteriaceae</taxon>
        <taxon>Brevibacterium</taxon>
    </lineage>
</organism>
<dbReference type="AlphaFoldDB" id="A0A846S7G3"/>
<evidence type="ECO:0000313" key="2">
    <source>
        <dbReference type="EMBL" id="NJC57991.1"/>
    </source>
</evidence>
<name>A0A846S7G3_9MICO</name>
<keyword evidence="1" id="KW-0812">Transmembrane</keyword>
<reference evidence="2 3" key="1">
    <citation type="submission" date="2020-03" db="EMBL/GenBank/DDBJ databases">
        <title>Sequencing the genomes of 1000 actinobacteria strains.</title>
        <authorList>
            <person name="Klenk H.-P."/>
        </authorList>
    </citation>
    <scope>NUCLEOTIDE SEQUENCE [LARGE SCALE GENOMIC DNA]</scope>
    <source>
        <strain evidence="2 3">DSM 18964</strain>
    </source>
</reference>
<keyword evidence="3" id="KW-1185">Reference proteome</keyword>
<feature type="transmembrane region" description="Helical" evidence="1">
    <location>
        <begin position="109"/>
        <end position="128"/>
    </location>
</feature>
<sequence>MLPDMMSTVGADEGRGTTTRQASILGFIVGAWLNRKYTRLASSLILAVIPIVGFYSIVDFEDWSAGFNPAAGFNRFVDDLNLVGILVGIALFVLYPLPREIYFRTTQPMAEALAGLGVIGLPLVILVFCVKIWLYLIVWVASIPLGLLGFFYLAITEASGNGFRFG</sequence>
<gene>
    <name evidence="2" type="ORF">BKA07_003026</name>
</gene>
<dbReference type="EMBL" id="JAATJN010000001">
    <property type="protein sequence ID" value="NJC57991.1"/>
    <property type="molecule type" value="Genomic_DNA"/>
</dbReference>
<feature type="transmembrane region" description="Helical" evidence="1">
    <location>
        <begin position="134"/>
        <end position="155"/>
    </location>
</feature>
<accession>A0A846S7G3</accession>
<dbReference type="Proteomes" id="UP000576792">
    <property type="component" value="Unassembled WGS sequence"/>
</dbReference>
<feature type="transmembrane region" description="Helical" evidence="1">
    <location>
        <begin position="40"/>
        <end position="60"/>
    </location>
</feature>
<comment type="caution">
    <text evidence="2">The sequence shown here is derived from an EMBL/GenBank/DDBJ whole genome shotgun (WGS) entry which is preliminary data.</text>
</comment>
<keyword evidence="1" id="KW-1133">Transmembrane helix</keyword>
<dbReference type="RefSeq" id="WP_167951599.1">
    <property type="nucleotide sequence ID" value="NZ_BAAAPQ010000024.1"/>
</dbReference>
<protein>
    <submittedName>
        <fullName evidence="2">Uncharacterized protein</fullName>
    </submittedName>
</protein>